<dbReference type="EMBL" id="CP015230">
    <property type="protein sequence ID" value="ANP40122.1"/>
    <property type="molecule type" value="Genomic_DNA"/>
</dbReference>
<organism evidence="1">
    <name type="scientific">Tritonibacter mobilis F1926</name>
    <dbReference type="NCBI Taxonomy" id="1265309"/>
    <lineage>
        <taxon>Bacteria</taxon>
        <taxon>Pseudomonadati</taxon>
        <taxon>Pseudomonadota</taxon>
        <taxon>Alphaproteobacteria</taxon>
        <taxon>Rhodobacterales</taxon>
        <taxon>Paracoccaceae</taxon>
        <taxon>Tritonibacter</taxon>
    </lineage>
</organism>
<dbReference type="GeneID" id="28249170"/>
<reference evidence="1" key="2">
    <citation type="submission" date="2016-04" db="EMBL/GenBank/DDBJ databases">
        <authorList>
            <person name="Evans L.H."/>
            <person name="Alamgir A."/>
            <person name="Owens N."/>
            <person name="Weber N.D."/>
            <person name="Virtaneva K."/>
            <person name="Barbian K."/>
            <person name="Babar A."/>
            <person name="Rosenke K."/>
        </authorList>
    </citation>
    <scope>NUCLEOTIDE SEQUENCE</scope>
    <source>
        <strain evidence="1">F1926</strain>
    </source>
</reference>
<proteinExistence type="predicted"/>
<dbReference type="OrthoDB" id="7829051at2"/>
<sequence>MKVFLGILAGVLVVAILVVEWGLWVLSGSPAPNIPPARTPAPAGFDASAYQDMDSVVSTEDADVRVLSSDIGFREYYTIPDLGVTYLILSTAEGKERFIFLNAQGQEIGEIIDQPQAFPLGRYIVTLDGYYAVSPQSVTERLPYVDVEAPSAADLKAMAEESTHYRSYSHTDLPGNDLAKGINRQMHVMLHDGVWKRFTTPEPQLTDWKGADFPGLMQTYIAYRSGYGPSVDNTGRRRFRVELTHFDQNEFLPRRGAAFGSPTGQGRQAQWIGTGYYTVFIDDKPVLRFKLNNDREYIGRKGTDLFTGYSPEGAFIILEKIYRNGQKQALIVRDARLNER</sequence>
<evidence type="ECO:0000313" key="1">
    <source>
        <dbReference type="EMBL" id="ANP40122.1"/>
    </source>
</evidence>
<name>A0A1B1A0L9_9RHOB</name>
<reference evidence="1" key="1">
    <citation type="journal article" date="2016" name="ISME J.">
        <title>Global occurrence and heterogeneity of the Roseobacter-clade species Ruegeria mobilis.</title>
        <authorList>
            <person name="Sonnenschein E."/>
            <person name="Gram L."/>
        </authorList>
    </citation>
    <scope>NUCLEOTIDE SEQUENCE [LARGE SCALE GENOMIC DNA]</scope>
    <source>
        <strain evidence="1">F1926</strain>
    </source>
</reference>
<accession>A0A1B1A0L9</accession>
<dbReference type="RefSeq" id="WP_005628619.1">
    <property type="nucleotide sequence ID" value="NZ_CP015230.1"/>
</dbReference>
<dbReference type="AlphaFoldDB" id="A0A1B1A0L9"/>
<dbReference type="KEGG" id="rmb:K529_005020"/>
<protein>
    <submittedName>
        <fullName evidence="1">Uncharacterized protein</fullName>
    </submittedName>
</protein>
<gene>
    <name evidence="1" type="ORF">K529_005020</name>
</gene>
<dbReference type="Proteomes" id="UP000013243">
    <property type="component" value="Chromosome"/>
</dbReference>